<dbReference type="EMBL" id="LAZR01008346">
    <property type="protein sequence ID" value="KKM79360.1"/>
    <property type="molecule type" value="Genomic_DNA"/>
</dbReference>
<proteinExistence type="predicted"/>
<accession>A0A0F9MRV3</accession>
<dbReference type="AlphaFoldDB" id="A0A0F9MRV3"/>
<protein>
    <submittedName>
        <fullName evidence="1">Uncharacterized protein</fullName>
    </submittedName>
</protein>
<comment type="caution">
    <text evidence="1">The sequence shown here is derived from an EMBL/GenBank/DDBJ whole genome shotgun (WGS) entry which is preliminary data.</text>
</comment>
<sequence length="71" mass="8635">MPKKRGLKRDFNKKSYNKVDMASTRMEADKKAIKLRENHRVIIDKGKWKDKKAYFIYKRKGKHDKKRVIKN</sequence>
<evidence type="ECO:0000313" key="1">
    <source>
        <dbReference type="EMBL" id="KKM79360.1"/>
    </source>
</evidence>
<organism evidence="1">
    <name type="scientific">marine sediment metagenome</name>
    <dbReference type="NCBI Taxonomy" id="412755"/>
    <lineage>
        <taxon>unclassified sequences</taxon>
        <taxon>metagenomes</taxon>
        <taxon>ecological metagenomes</taxon>
    </lineage>
</organism>
<reference evidence="1" key="1">
    <citation type="journal article" date="2015" name="Nature">
        <title>Complex archaea that bridge the gap between prokaryotes and eukaryotes.</title>
        <authorList>
            <person name="Spang A."/>
            <person name="Saw J.H."/>
            <person name="Jorgensen S.L."/>
            <person name="Zaremba-Niedzwiedzka K."/>
            <person name="Martijn J."/>
            <person name="Lind A.E."/>
            <person name="van Eijk R."/>
            <person name="Schleper C."/>
            <person name="Guy L."/>
            <person name="Ettema T.J."/>
        </authorList>
    </citation>
    <scope>NUCLEOTIDE SEQUENCE</scope>
</reference>
<gene>
    <name evidence="1" type="ORF">LCGC14_1350750</name>
</gene>
<name>A0A0F9MRV3_9ZZZZ</name>